<dbReference type="Proteomes" id="UP001271769">
    <property type="component" value="Unassembled WGS sequence"/>
</dbReference>
<evidence type="ECO:0000313" key="3">
    <source>
        <dbReference type="EMBL" id="MDY0873535.1"/>
    </source>
</evidence>
<protein>
    <submittedName>
        <fullName evidence="3">Alpha/beta hydrolase</fullName>
    </submittedName>
</protein>
<dbReference type="EMBL" id="JAXCLX010000003">
    <property type="protein sequence ID" value="MDY0873535.1"/>
    <property type="molecule type" value="Genomic_DNA"/>
</dbReference>
<evidence type="ECO:0000313" key="4">
    <source>
        <dbReference type="Proteomes" id="UP001271769"/>
    </source>
</evidence>
<name>A0ABU5E1V8_9PROT</name>
<sequence>MRVSKALNVREVGDGPDVLVLAHGFGWNQDVWRRYIDVFRSQFKVVTYDLACAPSADRAFFDMLRHREIDGYIEDLEQILLEIDCHRCHFVGHSVSGMIGLLASLRHPERFAKVITIGASACYLKDQDYHGGFDQEGILNMFDAITTDYRAWAESYAPGAVDQPREHEVTSDFLASLIAMRPDVTLATAQMILGADYRNAMVRVSVPTVILQTKLDPAVPLAAAMFLRDHIRGAQLQILDAVGHMPHLTSFELVRDALCQHLHPEAAGAGATG</sequence>
<dbReference type="SUPFAM" id="SSF53474">
    <property type="entry name" value="alpha/beta-Hydrolases"/>
    <property type="match status" value="1"/>
</dbReference>
<reference evidence="3 4" key="1">
    <citation type="journal article" date="2013" name="Antonie Van Leeuwenhoek">
        <title>Dongia rigui sp. nov., isolated from freshwater of a large wetland in Korea.</title>
        <authorList>
            <person name="Baik K.S."/>
            <person name="Hwang Y.M."/>
            <person name="Choi J.S."/>
            <person name="Kwon J."/>
            <person name="Seong C.N."/>
        </authorList>
    </citation>
    <scope>NUCLEOTIDE SEQUENCE [LARGE SCALE GENOMIC DNA]</scope>
    <source>
        <strain evidence="3 4">04SU4-P</strain>
    </source>
</reference>
<accession>A0ABU5E1V8</accession>
<dbReference type="InterPro" id="IPR000073">
    <property type="entry name" value="AB_hydrolase_1"/>
</dbReference>
<dbReference type="Pfam" id="PF00561">
    <property type="entry name" value="Abhydrolase_1"/>
    <property type="match status" value="1"/>
</dbReference>
<proteinExistence type="inferred from homology"/>
<dbReference type="GO" id="GO:0016787">
    <property type="term" value="F:hydrolase activity"/>
    <property type="evidence" value="ECO:0007669"/>
    <property type="project" value="UniProtKB-KW"/>
</dbReference>
<dbReference type="Gene3D" id="3.40.50.1820">
    <property type="entry name" value="alpha/beta hydrolase"/>
    <property type="match status" value="1"/>
</dbReference>
<gene>
    <name evidence="3" type="ORF">SMD31_16465</name>
</gene>
<dbReference type="RefSeq" id="WP_320502009.1">
    <property type="nucleotide sequence ID" value="NZ_JAXCLX010000003.1"/>
</dbReference>
<dbReference type="InterPro" id="IPR029058">
    <property type="entry name" value="AB_hydrolase_fold"/>
</dbReference>
<organism evidence="3 4">
    <name type="scientific">Dongia rigui</name>
    <dbReference type="NCBI Taxonomy" id="940149"/>
    <lineage>
        <taxon>Bacteria</taxon>
        <taxon>Pseudomonadati</taxon>
        <taxon>Pseudomonadota</taxon>
        <taxon>Alphaproteobacteria</taxon>
        <taxon>Rhodospirillales</taxon>
        <taxon>Dongiaceae</taxon>
        <taxon>Dongia</taxon>
    </lineage>
</organism>
<dbReference type="PANTHER" id="PTHR43039">
    <property type="entry name" value="ESTERASE-RELATED"/>
    <property type="match status" value="1"/>
</dbReference>
<comment type="caution">
    <text evidence="3">The sequence shown here is derived from an EMBL/GenBank/DDBJ whole genome shotgun (WGS) entry which is preliminary data.</text>
</comment>
<keyword evidence="4" id="KW-1185">Reference proteome</keyword>
<comment type="similarity">
    <text evidence="1">Belongs to the AB hydrolase superfamily.</text>
</comment>
<keyword evidence="3" id="KW-0378">Hydrolase</keyword>
<evidence type="ECO:0000259" key="2">
    <source>
        <dbReference type="Pfam" id="PF00561"/>
    </source>
</evidence>
<evidence type="ECO:0000256" key="1">
    <source>
        <dbReference type="ARBA" id="ARBA00008645"/>
    </source>
</evidence>
<feature type="domain" description="AB hydrolase-1" evidence="2">
    <location>
        <begin position="18"/>
        <end position="249"/>
    </location>
</feature>